<keyword evidence="2" id="KW-1185">Reference proteome</keyword>
<evidence type="ECO:0000313" key="1">
    <source>
        <dbReference type="EnsemblPlants" id="PGSC0003DMT400091111"/>
    </source>
</evidence>
<sequence length="70" mass="7553">MATGSGKSLWVEYKQLDKLLNVLLNVLFVGLTATATEKLILFQTVDPSCCSHDIITVLDALLVSLNAAMT</sequence>
<accession>M1DLW7</accession>
<dbReference type="HOGENOM" id="CLU_2762782_0_0_1"/>
<protein>
    <submittedName>
        <fullName evidence="1">Uncharacterized protein</fullName>
    </submittedName>
</protein>
<dbReference type="Gramene" id="PGSC0003DMT400091111">
    <property type="protein sequence ID" value="PGSC0003DMT400091111"/>
    <property type="gene ID" value="PGSC0003DMG400040682"/>
</dbReference>
<dbReference type="InParanoid" id="M1DLW7"/>
<dbReference type="PaxDb" id="4113-PGSC0003DMT400091111"/>
<dbReference type="AlphaFoldDB" id="M1DLW7"/>
<dbReference type="EnsemblPlants" id="PGSC0003DMT400091111">
    <property type="protein sequence ID" value="PGSC0003DMT400091111"/>
    <property type="gene ID" value="PGSC0003DMG400040682"/>
</dbReference>
<organism evidence="1 2">
    <name type="scientific">Solanum tuberosum</name>
    <name type="common">Potato</name>
    <dbReference type="NCBI Taxonomy" id="4113"/>
    <lineage>
        <taxon>Eukaryota</taxon>
        <taxon>Viridiplantae</taxon>
        <taxon>Streptophyta</taxon>
        <taxon>Embryophyta</taxon>
        <taxon>Tracheophyta</taxon>
        <taxon>Spermatophyta</taxon>
        <taxon>Magnoliopsida</taxon>
        <taxon>eudicotyledons</taxon>
        <taxon>Gunneridae</taxon>
        <taxon>Pentapetalae</taxon>
        <taxon>asterids</taxon>
        <taxon>lamiids</taxon>
        <taxon>Solanales</taxon>
        <taxon>Solanaceae</taxon>
        <taxon>Solanoideae</taxon>
        <taxon>Solaneae</taxon>
        <taxon>Solanum</taxon>
    </lineage>
</organism>
<name>M1DLW7_SOLTU</name>
<reference evidence="1" key="2">
    <citation type="submission" date="2015-06" db="UniProtKB">
        <authorList>
            <consortium name="EnsemblPlants"/>
        </authorList>
    </citation>
    <scope>IDENTIFICATION</scope>
    <source>
        <strain evidence="1">DM1-3 516 R44</strain>
    </source>
</reference>
<evidence type="ECO:0000313" key="2">
    <source>
        <dbReference type="Proteomes" id="UP000011115"/>
    </source>
</evidence>
<dbReference type="Proteomes" id="UP000011115">
    <property type="component" value="Unassembled WGS sequence"/>
</dbReference>
<proteinExistence type="predicted"/>
<reference evidence="2" key="1">
    <citation type="journal article" date="2011" name="Nature">
        <title>Genome sequence and analysis of the tuber crop potato.</title>
        <authorList>
            <consortium name="The Potato Genome Sequencing Consortium"/>
        </authorList>
    </citation>
    <scope>NUCLEOTIDE SEQUENCE [LARGE SCALE GENOMIC DNA]</scope>
    <source>
        <strain evidence="2">cv. DM1-3 516 R44</strain>
    </source>
</reference>